<evidence type="ECO:0000313" key="1">
    <source>
        <dbReference type="EMBL" id="GAB76587.1"/>
    </source>
</evidence>
<organism evidence="1 2">
    <name type="scientific">Austwickia chelonae NBRC 105200</name>
    <dbReference type="NCBI Taxonomy" id="1184607"/>
    <lineage>
        <taxon>Bacteria</taxon>
        <taxon>Bacillati</taxon>
        <taxon>Actinomycetota</taxon>
        <taxon>Actinomycetes</taxon>
        <taxon>Micrococcales</taxon>
        <taxon>Dermatophilaceae</taxon>
        <taxon>Austwickia</taxon>
    </lineage>
</organism>
<dbReference type="PANTHER" id="PTHR34374:SF1">
    <property type="entry name" value="LARGE RIBOSOMAL RNA SUBUNIT ACCUMULATION PROTEIN YCED HOMOLOG 1, CHLOROPLASTIC"/>
    <property type="match status" value="1"/>
</dbReference>
<gene>
    <name evidence="1" type="ORF">AUCHE_01_01490</name>
</gene>
<dbReference type="Pfam" id="PF02620">
    <property type="entry name" value="YceD"/>
    <property type="match status" value="1"/>
</dbReference>
<dbReference type="OrthoDB" id="9790372at2"/>
<dbReference type="STRING" id="100225.SAMN05421595_1718"/>
<dbReference type="PANTHER" id="PTHR34374">
    <property type="entry name" value="LARGE RIBOSOMAL RNA SUBUNIT ACCUMULATION PROTEIN YCED HOMOLOG 1, CHLOROPLASTIC"/>
    <property type="match status" value="1"/>
</dbReference>
<evidence type="ECO:0000313" key="2">
    <source>
        <dbReference type="Proteomes" id="UP000008495"/>
    </source>
</evidence>
<dbReference type="InterPro" id="IPR003772">
    <property type="entry name" value="YceD"/>
</dbReference>
<keyword evidence="2" id="KW-1185">Reference proteome</keyword>
<evidence type="ECO:0008006" key="3">
    <source>
        <dbReference type="Google" id="ProtNLM"/>
    </source>
</evidence>
<protein>
    <recommendedName>
        <fullName evidence="3">Metal-binding protein</fullName>
    </recommendedName>
</protein>
<dbReference type="EMBL" id="BAGZ01000001">
    <property type="protein sequence ID" value="GAB76587.1"/>
    <property type="molecule type" value="Genomic_DNA"/>
</dbReference>
<dbReference type="RefSeq" id="WP_006501337.1">
    <property type="nucleotide sequence ID" value="NZ_BAGZ01000001.1"/>
</dbReference>
<dbReference type="Proteomes" id="UP000008495">
    <property type="component" value="Unassembled WGS sequence"/>
</dbReference>
<dbReference type="eggNOG" id="COG1399">
    <property type="taxonomic scope" value="Bacteria"/>
</dbReference>
<name>K6W461_9MICO</name>
<sequence>MNSVDPRSPLVFDTRVLGRRAGSMSEFQRIVRLDSEMGTDVIAIPAGEELEIDARLESVLEGVLVSGTVESVARGACVRCLETMSLPVQARFQELFAYADRATHHHEVGDDDEDQYVLEKDLLDLQPVLRDAVVLQLPFQPVCRTDCPGLCSECGQSLADDLEHSHEIIDPRWASLTGLLTDGVHVEEKRN</sequence>
<comment type="caution">
    <text evidence="1">The sequence shown here is derived from an EMBL/GenBank/DDBJ whole genome shotgun (WGS) entry which is preliminary data.</text>
</comment>
<reference evidence="1 2" key="1">
    <citation type="submission" date="2012-08" db="EMBL/GenBank/DDBJ databases">
        <title>Whole genome shotgun sequence of Austwickia chelonae NBRC 105200.</title>
        <authorList>
            <person name="Yoshida I."/>
            <person name="Hosoyama A."/>
            <person name="Tsuchikane K."/>
            <person name="Katsumata H."/>
            <person name="Ando Y."/>
            <person name="Ohji S."/>
            <person name="Hamada M."/>
            <person name="Tamura T."/>
            <person name="Yamazoe A."/>
            <person name="Yamazaki S."/>
            <person name="Fujita N."/>
        </authorList>
    </citation>
    <scope>NUCLEOTIDE SEQUENCE [LARGE SCALE GENOMIC DNA]</scope>
    <source>
        <strain evidence="1 2">NBRC 105200</strain>
    </source>
</reference>
<proteinExistence type="predicted"/>
<dbReference type="AlphaFoldDB" id="K6W461"/>
<accession>K6W461</accession>